<feature type="transmembrane region" description="Helical" evidence="7">
    <location>
        <begin position="133"/>
        <end position="155"/>
    </location>
</feature>
<feature type="transmembrane region" description="Helical" evidence="7">
    <location>
        <begin position="202"/>
        <end position="219"/>
    </location>
</feature>
<dbReference type="InterPro" id="IPR020846">
    <property type="entry name" value="MFS_dom"/>
</dbReference>
<feature type="transmembrane region" description="Helical" evidence="7">
    <location>
        <begin position="12"/>
        <end position="36"/>
    </location>
</feature>
<feature type="transmembrane region" description="Helical" evidence="7">
    <location>
        <begin position="42"/>
        <end position="62"/>
    </location>
</feature>
<dbReference type="InterPro" id="IPR011701">
    <property type="entry name" value="MFS"/>
</dbReference>
<evidence type="ECO:0000256" key="5">
    <source>
        <dbReference type="ARBA" id="ARBA00022989"/>
    </source>
</evidence>
<dbReference type="InterPro" id="IPR050171">
    <property type="entry name" value="MFS_Transporters"/>
</dbReference>
<gene>
    <name evidence="9" type="ORF">AAAT05_05755</name>
</gene>
<evidence type="ECO:0000256" key="3">
    <source>
        <dbReference type="ARBA" id="ARBA00022475"/>
    </source>
</evidence>
<comment type="caution">
    <text evidence="9">The sequence shown here is derived from an EMBL/GenBank/DDBJ whole genome shotgun (WGS) entry which is preliminary data.</text>
</comment>
<evidence type="ECO:0000313" key="10">
    <source>
        <dbReference type="Proteomes" id="UP001478817"/>
    </source>
</evidence>
<feature type="transmembrane region" description="Helical" evidence="7">
    <location>
        <begin position="161"/>
        <end position="181"/>
    </location>
</feature>
<dbReference type="PANTHER" id="PTHR23517">
    <property type="entry name" value="RESISTANCE PROTEIN MDTM, PUTATIVE-RELATED-RELATED"/>
    <property type="match status" value="1"/>
</dbReference>
<dbReference type="Proteomes" id="UP001478817">
    <property type="component" value="Unassembled WGS sequence"/>
</dbReference>
<keyword evidence="5 7" id="KW-1133">Transmembrane helix</keyword>
<name>A0ABV1IGT6_9ACTN</name>
<dbReference type="InterPro" id="IPR036259">
    <property type="entry name" value="MFS_trans_sf"/>
</dbReference>
<evidence type="ECO:0000256" key="4">
    <source>
        <dbReference type="ARBA" id="ARBA00022692"/>
    </source>
</evidence>
<dbReference type="PANTHER" id="PTHR23517:SF2">
    <property type="entry name" value="MULTIDRUG RESISTANCE PROTEIN MDTH"/>
    <property type="match status" value="1"/>
</dbReference>
<organism evidence="9 10">
    <name type="scientific">Paratractidigestivibacter faecalis</name>
    <dbReference type="NCBI Taxonomy" id="2292441"/>
    <lineage>
        <taxon>Bacteria</taxon>
        <taxon>Bacillati</taxon>
        <taxon>Actinomycetota</taxon>
        <taxon>Coriobacteriia</taxon>
        <taxon>Coriobacteriales</taxon>
        <taxon>Atopobiaceae</taxon>
        <taxon>Paratractidigestivibacter</taxon>
    </lineage>
</organism>
<feature type="transmembrane region" description="Helical" evidence="7">
    <location>
        <begin position="359"/>
        <end position="377"/>
    </location>
</feature>
<accession>A0ABV1IGT6</accession>
<proteinExistence type="predicted"/>
<dbReference type="EMBL" id="JBBNGS010000009">
    <property type="protein sequence ID" value="MEQ2637847.1"/>
    <property type="molecule type" value="Genomic_DNA"/>
</dbReference>
<keyword evidence="6 7" id="KW-0472">Membrane</keyword>
<evidence type="ECO:0000256" key="1">
    <source>
        <dbReference type="ARBA" id="ARBA00004651"/>
    </source>
</evidence>
<feature type="transmembrane region" description="Helical" evidence="7">
    <location>
        <begin position="74"/>
        <end position="92"/>
    </location>
</feature>
<keyword evidence="10" id="KW-1185">Reference proteome</keyword>
<keyword evidence="4 7" id="KW-0812">Transmembrane</keyword>
<keyword evidence="2" id="KW-0813">Transport</keyword>
<feature type="domain" description="Major facilitator superfamily (MFS) profile" evidence="8">
    <location>
        <begin position="4"/>
        <end position="385"/>
    </location>
</feature>
<dbReference type="Gene3D" id="1.20.1250.20">
    <property type="entry name" value="MFS general substrate transporter like domains"/>
    <property type="match status" value="1"/>
</dbReference>
<evidence type="ECO:0000313" key="9">
    <source>
        <dbReference type="EMBL" id="MEQ2637847.1"/>
    </source>
</evidence>
<sequence>MTGKQIKSLIGIYAASMNIMGILIPVSILAAVAQAFPDVPMAMVQMIVSIPSILAIASNFIFAGLSHKLYRKTSIIISTCIFIVGGILPYFFHDNFAWLIVAACCSGFAMGGVQNGTGALVTDEFEGDLRGTAFGLFSVFVGIGGILFTMVAANLGAQQWYNAYLAYLVMVPMLILELICMPKGNKEAKPTKGNHIKVPKEVLAIGAIGFFYFALTQLFNSNEAMLIAERSLGGTVEAGNAASLYNIAGMVGGFLVFPWKKIFKKHTLSVNTVISTVGCAAMLIAASMLHVSAGAILMSLAYSIYNPIECQFASEASEPMGMAFNLAIITAAQSLGQAFSPMIMGAAAVPFGGGITGQFTAGVIMFAILAVVTFWYFGKVYKPTKPATSEAAAE</sequence>
<dbReference type="PROSITE" id="PS50850">
    <property type="entry name" value="MFS"/>
    <property type="match status" value="1"/>
</dbReference>
<feature type="transmembrane region" description="Helical" evidence="7">
    <location>
        <begin position="98"/>
        <end position="121"/>
    </location>
</feature>
<evidence type="ECO:0000256" key="6">
    <source>
        <dbReference type="ARBA" id="ARBA00023136"/>
    </source>
</evidence>
<protein>
    <submittedName>
        <fullName evidence="9">MFS transporter</fullName>
    </submittedName>
</protein>
<evidence type="ECO:0000259" key="8">
    <source>
        <dbReference type="PROSITE" id="PS50850"/>
    </source>
</evidence>
<dbReference type="Pfam" id="PF07690">
    <property type="entry name" value="MFS_1"/>
    <property type="match status" value="1"/>
</dbReference>
<evidence type="ECO:0000256" key="7">
    <source>
        <dbReference type="SAM" id="Phobius"/>
    </source>
</evidence>
<feature type="transmembrane region" description="Helical" evidence="7">
    <location>
        <begin position="239"/>
        <end position="259"/>
    </location>
</feature>
<dbReference type="RefSeq" id="WP_349182459.1">
    <property type="nucleotide sequence ID" value="NZ_JBBNGS010000009.1"/>
</dbReference>
<keyword evidence="3" id="KW-1003">Cell membrane</keyword>
<dbReference type="SUPFAM" id="SSF103473">
    <property type="entry name" value="MFS general substrate transporter"/>
    <property type="match status" value="1"/>
</dbReference>
<comment type="subcellular location">
    <subcellularLocation>
        <location evidence="1">Cell membrane</location>
        <topology evidence="1">Multi-pass membrane protein</topology>
    </subcellularLocation>
</comment>
<reference evidence="9 10" key="1">
    <citation type="submission" date="2024-04" db="EMBL/GenBank/DDBJ databases">
        <title>Human intestinal bacterial collection.</title>
        <authorList>
            <person name="Pauvert C."/>
            <person name="Hitch T.C.A."/>
            <person name="Clavel T."/>
        </authorList>
    </citation>
    <scope>NUCLEOTIDE SEQUENCE [LARGE SCALE GENOMIC DNA]</scope>
    <source>
        <strain evidence="9 10">CLA-AA-H197</strain>
    </source>
</reference>
<evidence type="ECO:0000256" key="2">
    <source>
        <dbReference type="ARBA" id="ARBA00022448"/>
    </source>
</evidence>